<dbReference type="SMART" id="SM00895">
    <property type="entry name" value="FCD"/>
    <property type="match status" value="1"/>
</dbReference>
<dbReference type="Gene3D" id="1.10.10.10">
    <property type="entry name" value="Winged helix-like DNA-binding domain superfamily/Winged helix DNA-binding domain"/>
    <property type="match status" value="1"/>
</dbReference>
<protein>
    <submittedName>
        <fullName evidence="6">DNA-binding transcriptional regulator, FadR family</fullName>
    </submittedName>
</protein>
<dbReference type="InterPro" id="IPR008920">
    <property type="entry name" value="TF_FadR/GntR_C"/>
</dbReference>
<organism evidence="6 7">
    <name type="scientific">Leucobacter chromiiresistens</name>
    <dbReference type="NCBI Taxonomy" id="1079994"/>
    <lineage>
        <taxon>Bacteria</taxon>
        <taxon>Bacillati</taxon>
        <taxon>Actinomycetota</taxon>
        <taxon>Actinomycetes</taxon>
        <taxon>Micrococcales</taxon>
        <taxon>Microbacteriaceae</taxon>
        <taxon>Leucobacter</taxon>
    </lineage>
</organism>
<keyword evidence="3" id="KW-0804">Transcription</keyword>
<dbReference type="eggNOG" id="COG2186">
    <property type="taxonomic scope" value="Bacteria"/>
</dbReference>
<accession>A0A1H0YE05</accession>
<dbReference type="InterPro" id="IPR036390">
    <property type="entry name" value="WH_DNA-bd_sf"/>
</dbReference>
<feature type="domain" description="HTH gntR-type" evidence="5">
    <location>
        <begin position="7"/>
        <end position="75"/>
    </location>
</feature>
<dbReference type="OrthoDB" id="3575876at2"/>
<gene>
    <name evidence="6" type="ORF">SAMN04488565_0771</name>
</gene>
<evidence type="ECO:0000256" key="1">
    <source>
        <dbReference type="ARBA" id="ARBA00023015"/>
    </source>
</evidence>
<evidence type="ECO:0000313" key="6">
    <source>
        <dbReference type="EMBL" id="SDQ13181.1"/>
    </source>
</evidence>
<dbReference type="GO" id="GO:0003700">
    <property type="term" value="F:DNA-binding transcription factor activity"/>
    <property type="evidence" value="ECO:0007669"/>
    <property type="project" value="InterPro"/>
</dbReference>
<dbReference type="AlphaFoldDB" id="A0A1H0YE05"/>
<dbReference type="CDD" id="cd07377">
    <property type="entry name" value="WHTH_GntR"/>
    <property type="match status" value="1"/>
</dbReference>
<dbReference type="InterPro" id="IPR011711">
    <property type="entry name" value="GntR_C"/>
</dbReference>
<dbReference type="Pfam" id="PF00392">
    <property type="entry name" value="GntR"/>
    <property type="match status" value="1"/>
</dbReference>
<proteinExistence type="predicted"/>
<name>A0A1H0YE05_9MICO</name>
<dbReference type="PANTHER" id="PTHR43537">
    <property type="entry name" value="TRANSCRIPTIONAL REGULATOR, GNTR FAMILY"/>
    <property type="match status" value="1"/>
</dbReference>
<evidence type="ECO:0000259" key="5">
    <source>
        <dbReference type="PROSITE" id="PS50949"/>
    </source>
</evidence>
<dbReference type="SUPFAM" id="SSF46785">
    <property type="entry name" value="Winged helix' DNA-binding domain"/>
    <property type="match status" value="1"/>
</dbReference>
<sequence>MTIVRRESLAEQAAALLHERIRAGEWPIGGKLPGETTLAPQLGVGRSTAREAIRILAGRGILATRQGAGVFVVAAEAPEGWGAVLQRAGIAAVLEARTAIEVEAAALAARRRTAAELETLRIALEERQRRRGDLDALVDADMAVHRGIVAAAHSPILLELFDGFAPRSRAAMIDMLRSRAAAGAGGDRSDVHGAGSDPRSGDADHDAHEQMYLAIEAGDADAAARLTRAHLQTLRSRAS</sequence>
<evidence type="ECO:0000313" key="7">
    <source>
        <dbReference type="Proteomes" id="UP000182690"/>
    </source>
</evidence>
<keyword evidence="2 6" id="KW-0238">DNA-binding</keyword>
<evidence type="ECO:0000256" key="4">
    <source>
        <dbReference type="SAM" id="MobiDB-lite"/>
    </source>
</evidence>
<dbReference type="Proteomes" id="UP000182690">
    <property type="component" value="Unassembled WGS sequence"/>
</dbReference>
<keyword evidence="1" id="KW-0805">Transcription regulation</keyword>
<feature type="region of interest" description="Disordered" evidence="4">
    <location>
        <begin position="183"/>
        <end position="204"/>
    </location>
</feature>
<dbReference type="PROSITE" id="PS50949">
    <property type="entry name" value="HTH_GNTR"/>
    <property type="match status" value="1"/>
</dbReference>
<dbReference type="EMBL" id="FNKB01000001">
    <property type="protein sequence ID" value="SDQ13181.1"/>
    <property type="molecule type" value="Genomic_DNA"/>
</dbReference>
<evidence type="ECO:0000256" key="3">
    <source>
        <dbReference type="ARBA" id="ARBA00023163"/>
    </source>
</evidence>
<dbReference type="InterPro" id="IPR000524">
    <property type="entry name" value="Tscrpt_reg_HTH_GntR"/>
</dbReference>
<dbReference type="PRINTS" id="PR00035">
    <property type="entry name" value="HTHGNTR"/>
</dbReference>
<dbReference type="SMART" id="SM00345">
    <property type="entry name" value="HTH_GNTR"/>
    <property type="match status" value="1"/>
</dbReference>
<evidence type="ECO:0000256" key="2">
    <source>
        <dbReference type="ARBA" id="ARBA00023125"/>
    </source>
</evidence>
<dbReference type="InterPro" id="IPR036388">
    <property type="entry name" value="WH-like_DNA-bd_sf"/>
</dbReference>
<dbReference type="PANTHER" id="PTHR43537:SF5">
    <property type="entry name" value="UXU OPERON TRANSCRIPTIONAL REGULATOR"/>
    <property type="match status" value="1"/>
</dbReference>
<dbReference type="SUPFAM" id="SSF48008">
    <property type="entry name" value="GntR ligand-binding domain-like"/>
    <property type="match status" value="1"/>
</dbReference>
<dbReference type="Pfam" id="PF07729">
    <property type="entry name" value="FCD"/>
    <property type="match status" value="1"/>
</dbReference>
<dbReference type="GO" id="GO:0003677">
    <property type="term" value="F:DNA binding"/>
    <property type="evidence" value="ECO:0007669"/>
    <property type="project" value="UniProtKB-KW"/>
</dbReference>
<reference evidence="6 7" key="1">
    <citation type="submission" date="2016-10" db="EMBL/GenBank/DDBJ databases">
        <authorList>
            <person name="de Groot N.N."/>
        </authorList>
    </citation>
    <scope>NUCLEOTIDE SEQUENCE [LARGE SCALE GENOMIC DNA]</scope>
    <source>
        <strain evidence="6 7">DSM 22788</strain>
    </source>
</reference>
<dbReference type="STRING" id="1079994.SAMN04488565_0771"/>
<dbReference type="RefSeq" id="WP_010155447.1">
    <property type="nucleotide sequence ID" value="NZ_FNKB01000001.1"/>
</dbReference>
<dbReference type="Gene3D" id="1.20.120.530">
    <property type="entry name" value="GntR ligand-binding domain-like"/>
    <property type="match status" value="1"/>
</dbReference>